<dbReference type="PANTHER" id="PTHR30069">
    <property type="entry name" value="TONB-DEPENDENT OUTER MEMBRANE RECEPTOR"/>
    <property type="match status" value="1"/>
</dbReference>
<evidence type="ECO:0000256" key="11">
    <source>
        <dbReference type="PROSITE-ProRule" id="PRU01360"/>
    </source>
</evidence>
<evidence type="ECO:0000256" key="13">
    <source>
        <dbReference type="SAM" id="SignalP"/>
    </source>
</evidence>
<dbReference type="InterPro" id="IPR011276">
    <property type="entry name" value="TonB_haem/Hb_rcpt"/>
</dbReference>
<feature type="domain" description="TonB-dependent receptor plug" evidence="15">
    <location>
        <begin position="53"/>
        <end position="170"/>
    </location>
</feature>
<evidence type="ECO:0000259" key="14">
    <source>
        <dbReference type="Pfam" id="PF00593"/>
    </source>
</evidence>
<keyword evidence="5 11" id="KW-0812">Transmembrane</keyword>
<dbReference type="EMBL" id="JAAKGT010000008">
    <property type="protein sequence ID" value="NGM51157.1"/>
    <property type="molecule type" value="Genomic_DNA"/>
</dbReference>
<dbReference type="Gene3D" id="2.40.170.20">
    <property type="entry name" value="TonB-dependent receptor, beta-barrel domain"/>
    <property type="match status" value="1"/>
</dbReference>
<feature type="chain" id="PRO_5026296196" evidence="13">
    <location>
        <begin position="26"/>
        <end position="745"/>
    </location>
</feature>
<evidence type="ECO:0000256" key="8">
    <source>
        <dbReference type="ARBA" id="ARBA00023136"/>
    </source>
</evidence>
<protein>
    <submittedName>
        <fullName evidence="16">TonB-dependent hemoglobin/transferrin/lactoferrin family receptor</fullName>
    </submittedName>
</protein>
<dbReference type="Pfam" id="PF07715">
    <property type="entry name" value="Plug"/>
    <property type="match status" value="1"/>
</dbReference>
<keyword evidence="8 11" id="KW-0472">Membrane</keyword>
<feature type="domain" description="TonB-dependent receptor-like beta-barrel" evidence="14">
    <location>
        <begin position="266"/>
        <end position="701"/>
    </location>
</feature>
<accession>A0A6G4R0B9</accession>
<feature type="signal peptide" evidence="13">
    <location>
        <begin position="1"/>
        <end position="25"/>
    </location>
</feature>
<dbReference type="GO" id="GO:0009279">
    <property type="term" value="C:cell outer membrane"/>
    <property type="evidence" value="ECO:0007669"/>
    <property type="project" value="UniProtKB-SubCell"/>
</dbReference>
<evidence type="ECO:0000256" key="1">
    <source>
        <dbReference type="ARBA" id="ARBA00004571"/>
    </source>
</evidence>
<evidence type="ECO:0000256" key="7">
    <source>
        <dbReference type="ARBA" id="ARBA00023077"/>
    </source>
</evidence>
<keyword evidence="4 11" id="KW-1134">Transmembrane beta strand</keyword>
<keyword evidence="10 11" id="KW-0998">Cell outer membrane</keyword>
<evidence type="ECO:0000259" key="15">
    <source>
        <dbReference type="Pfam" id="PF07715"/>
    </source>
</evidence>
<evidence type="ECO:0000256" key="5">
    <source>
        <dbReference type="ARBA" id="ARBA00022692"/>
    </source>
</evidence>
<dbReference type="Pfam" id="PF00593">
    <property type="entry name" value="TonB_dep_Rec_b-barrel"/>
    <property type="match status" value="1"/>
</dbReference>
<dbReference type="InterPro" id="IPR012910">
    <property type="entry name" value="Plug_dom"/>
</dbReference>
<evidence type="ECO:0000256" key="3">
    <source>
        <dbReference type="ARBA" id="ARBA00022448"/>
    </source>
</evidence>
<dbReference type="GO" id="GO:0015232">
    <property type="term" value="F:heme transmembrane transporter activity"/>
    <property type="evidence" value="ECO:0007669"/>
    <property type="project" value="InterPro"/>
</dbReference>
<dbReference type="AlphaFoldDB" id="A0A6G4R0B9"/>
<dbReference type="InterPro" id="IPR010949">
    <property type="entry name" value="TonB_Hb/transfer/lactofer_rcpt"/>
</dbReference>
<dbReference type="PROSITE" id="PS52016">
    <property type="entry name" value="TONB_DEPENDENT_REC_3"/>
    <property type="match status" value="1"/>
</dbReference>
<sequence>MSRNKLICFAAVSAGALLSATAAFAADASSAADTAELDKVTVTATRSEKSILAVPATVSVTTSQEIEDALINDAKDLVRFEPGVAVRSAPSRFTAAGSSTGRDGNAGFAIRGLESNRVLIMVDGVRVPDGYAFGAQSVGRGDYVDVDVLKSVEIVRGPASALYGSDGVAGSVSFFTKDPSDILKGKSFAARGRVGYASADESWTESALVAGASGRWEGLLAYTRRDGHETETQGANGSSSVARTVANPEDNQSNAILGKLAFNLDDRNKFTLTVDHLDRDIDWNVLSAITILPTNPTAAQTAGATIGLTAFDKMRRDRVSLAHVFTGGQGLIETARTTVYYQDSTTRQFSAEDFRTNADRTRDAKFDNEVFGGAIELNSKASLAGADHRIVWGGDASITRQTGLRDGTVPGAGETFPNHPFPVTDYTLLGAYVQDEFSAGPVTFYPALRYDYYKLEPKSDALFTANTPVSQSDSRFSPKLSAVWQVTDLISVFGNAATGFKAPSPSQVNNGFSNPVRFYKSIANPDLKPETSRSFELGFRLRRPTWNIGVTGFTGKYDDFIEQIQVGGAFTAANPAVYQYVNLAEAEISGAEARGEIFIGEAWRLIGTAAYARGYSTNAGKSTPLQSVDPAKFTAGLSYRDPAGRFGGQFSVMHVQKKSFDSLGVTCTGTCFAPPAFTTADATAYWNVTEAVTLRGGVFNLTDEKYWWWSDVRGATTTGTATAPVVVDGYTAPGRNYSVSLAVKF</sequence>
<evidence type="ECO:0000256" key="4">
    <source>
        <dbReference type="ARBA" id="ARBA00022452"/>
    </source>
</evidence>
<evidence type="ECO:0000256" key="12">
    <source>
        <dbReference type="RuleBase" id="RU003357"/>
    </source>
</evidence>
<dbReference type="PANTHER" id="PTHR30069:SF29">
    <property type="entry name" value="HEMOGLOBIN AND HEMOGLOBIN-HAPTOGLOBIN-BINDING PROTEIN 1-RELATED"/>
    <property type="match status" value="1"/>
</dbReference>
<dbReference type="SUPFAM" id="SSF56935">
    <property type="entry name" value="Porins"/>
    <property type="match status" value="1"/>
</dbReference>
<keyword evidence="6 13" id="KW-0732">Signal</keyword>
<dbReference type="Gene3D" id="2.170.130.10">
    <property type="entry name" value="TonB-dependent receptor, plug domain"/>
    <property type="match status" value="1"/>
</dbReference>
<comment type="subcellular location">
    <subcellularLocation>
        <location evidence="1 11">Cell outer membrane</location>
        <topology evidence="1 11">Multi-pass membrane protein</topology>
    </subcellularLocation>
</comment>
<evidence type="ECO:0000256" key="2">
    <source>
        <dbReference type="ARBA" id="ARBA00009810"/>
    </source>
</evidence>
<dbReference type="InterPro" id="IPR039426">
    <property type="entry name" value="TonB-dep_rcpt-like"/>
</dbReference>
<keyword evidence="7 12" id="KW-0798">TonB box</keyword>
<evidence type="ECO:0000313" key="16">
    <source>
        <dbReference type="EMBL" id="NGM51157.1"/>
    </source>
</evidence>
<dbReference type="NCBIfam" id="TIGR01785">
    <property type="entry name" value="TonB-hemin"/>
    <property type="match status" value="1"/>
</dbReference>
<proteinExistence type="inferred from homology"/>
<reference evidence="16" key="1">
    <citation type="submission" date="2020-02" db="EMBL/GenBank/DDBJ databases">
        <authorList>
            <person name="Gao J."/>
            <person name="Sun J."/>
        </authorList>
    </citation>
    <scope>NUCLEOTIDE SEQUENCE</scope>
    <source>
        <strain evidence="16">602-2</strain>
    </source>
</reference>
<name>A0A6G4R0B9_9CAUL</name>
<dbReference type="CDD" id="cd01347">
    <property type="entry name" value="ligand_gated_channel"/>
    <property type="match status" value="1"/>
</dbReference>
<evidence type="ECO:0000256" key="9">
    <source>
        <dbReference type="ARBA" id="ARBA00023170"/>
    </source>
</evidence>
<evidence type="ECO:0000256" key="6">
    <source>
        <dbReference type="ARBA" id="ARBA00022729"/>
    </source>
</evidence>
<gene>
    <name evidence="16" type="ORF">G5B46_16220</name>
</gene>
<dbReference type="GO" id="GO:0015344">
    <property type="term" value="F:siderophore uptake transmembrane transporter activity"/>
    <property type="evidence" value="ECO:0007669"/>
    <property type="project" value="TreeGrafter"/>
</dbReference>
<keyword evidence="9 16" id="KW-0675">Receptor</keyword>
<dbReference type="InterPro" id="IPR037066">
    <property type="entry name" value="Plug_dom_sf"/>
</dbReference>
<comment type="similarity">
    <text evidence="2 11 12">Belongs to the TonB-dependent receptor family.</text>
</comment>
<keyword evidence="3 11" id="KW-0813">Transport</keyword>
<dbReference type="GO" id="GO:0044718">
    <property type="term" value="P:siderophore transmembrane transport"/>
    <property type="evidence" value="ECO:0007669"/>
    <property type="project" value="TreeGrafter"/>
</dbReference>
<comment type="caution">
    <text evidence="16">The sequence shown here is derived from an EMBL/GenBank/DDBJ whole genome shotgun (WGS) entry which is preliminary data.</text>
</comment>
<dbReference type="NCBIfam" id="TIGR01786">
    <property type="entry name" value="TonB-hemlactrns"/>
    <property type="match status" value="1"/>
</dbReference>
<evidence type="ECO:0000256" key="10">
    <source>
        <dbReference type="ARBA" id="ARBA00023237"/>
    </source>
</evidence>
<organism evidence="16">
    <name type="scientific">Caulobacter sp. 602-2</name>
    <dbReference type="NCBI Taxonomy" id="2710887"/>
    <lineage>
        <taxon>Bacteria</taxon>
        <taxon>Pseudomonadati</taxon>
        <taxon>Pseudomonadota</taxon>
        <taxon>Alphaproteobacteria</taxon>
        <taxon>Caulobacterales</taxon>
        <taxon>Caulobacteraceae</taxon>
        <taxon>Caulobacter</taxon>
    </lineage>
</organism>
<dbReference type="InterPro" id="IPR000531">
    <property type="entry name" value="Beta-barrel_TonB"/>
</dbReference>
<dbReference type="RefSeq" id="WP_165260360.1">
    <property type="nucleotide sequence ID" value="NZ_JAAKGT010000008.1"/>
</dbReference>
<dbReference type="InterPro" id="IPR036942">
    <property type="entry name" value="Beta-barrel_TonB_sf"/>
</dbReference>